<dbReference type="RefSeq" id="WP_226999747.1">
    <property type="nucleotide sequence ID" value="NZ_CP014143.1"/>
</dbReference>
<dbReference type="PATRIC" id="fig|1769779.3.peg.1899"/>
<organism evidence="3 4">
    <name type="scientific">Microbulbifer aggregans</name>
    <dbReference type="NCBI Taxonomy" id="1769779"/>
    <lineage>
        <taxon>Bacteria</taxon>
        <taxon>Pseudomonadati</taxon>
        <taxon>Pseudomonadota</taxon>
        <taxon>Gammaproteobacteria</taxon>
        <taxon>Cellvibrionales</taxon>
        <taxon>Microbulbiferaceae</taxon>
        <taxon>Microbulbifer</taxon>
    </lineage>
</organism>
<keyword evidence="1" id="KW-0472">Membrane</keyword>
<keyword evidence="1" id="KW-1133">Transmembrane helix</keyword>
<keyword evidence="1" id="KW-0812">Transmembrane</keyword>
<dbReference type="SUPFAM" id="SSF81324">
    <property type="entry name" value="Voltage-gated potassium channels"/>
    <property type="match status" value="1"/>
</dbReference>
<evidence type="ECO:0000313" key="3">
    <source>
        <dbReference type="EMBL" id="AOS97326.1"/>
    </source>
</evidence>
<keyword evidence="4" id="KW-1185">Reference proteome</keyword>
<protein>
    <submittedName>
        <fullName evidence="3">Ion channel</fullName>
    </submittedName>
</protein>
<dbReference type="Proteomes" id="UP000095672">
    <property type="component" value="Chromosome"/>
</dbReference>
<dbReference type="InterPro" id="IPR013099">
    <property type="entry name" value="K_chnl_dom"/>
</dbReference>
<feature type="domain" description="Potassium channel" evidence="2">
    <location>
        <begin position="68"/>
        <end position="142"/>
    </location>
</feature>
<reference evidence="4" key="1">
    <citation type="submission" date="2016-01" db="EMBL/GenBank/DDBJ databases">
        <title>Complete genome sequence of Microbulbifer sp. CCB-MM1, a halophile isolated from Matang Mangrove Forest, Perak.</title>
        <authorList>
            <person name="Moh T.H."/>
            <person name="Dinesh B."/>
            <person name="Lau N.-S."/>
            <person name="Go F."/>
            <person name="Alexander Chong S.-C."/>
        </authorList>
    </citation>
    <scope>NUCLEOTIDE SEQUENCE [LARGE SCALE GENOMIC DNA]</scope>
    <source>
        <strain evidence="4">CCB-MM1</strain>
    </source>
</reference>
<evidence type="ECO:0000256" key="1">
    <source>
        <dbReference type="SAM" id="Phobius"/>
    </source>
</evidence>
<dbReference type="AlphaFoldDB" id="A0A1C9W847"/>
<dbReference type="STRING" id="1769779.AUP74_01895"/>
<name>A0A1C9W847_9GAMM</name>
<evidence type="ECO:0000259" key="2">
    <source>
        <dbReference type="Pfam" id="PF07885"/>
    </source>
</evidence>
<gene>
    <name evidence="3" type="ORF">AUP74_01895</name>
</gene>
<accession>A0A1C9W847</accession>
<dbReference type="Pfam" id="PF07885">
    <property type="entry name" value="Ion_trans_2"/>
    <property type="match status" value="1"/>
</dbReference>
<feature type="transmembrane region" description="Helical" evidence="1">
    <location>
        <begin position="12"/>
        <end position="29"/>
    </location>
</feature>
<proteinExistence type="predicted"/>
<feature type="transmembrane region" description="Helical" evidence="1">
    <location>
        <begin position="121"/>
        <end position="143"/>
    </location>
</feature>
<dbReference type="KEGG" id="micc:AUP74_01895"/>
<dbReference type="Gene3D" id="1.10.287.70">
    <property type="match status" value="1"/>
</dbReference>
<dbReference type="EMBL" id="CP014143">
    <property type="protein sequence ID" value="AOS97326.1"/>
    <property type="molecule type" value="Genomic_DNA"/>
</dbReference>
<sequence>MSETFSNESVEMALAFLINSLLVATVVVIHHEALNGLFRIGQKLTVHRNLALLIGVFGALIAHITEIWLFALGYFYMVHSDAFETLKGNFDGSLIDCAYFSFTTYTSLGFGDIEPLGHLRFTAGLEALTGLVMITWTASFMFLKMQRYWVHRQDGNGY</sequence>
<feature type="transmembrane region" description="Helical" evidence="1">
    <location>
        <begin position="50"/>
        <end position="77"/>
    </location>
</feature>
<evidence type="ECO:0000313" key="4">
    <source>
        <dbReference type="Proteomes" id="UP000095672"/>
    </source>
</evidence>